<keyword evidence="3" id="KW-0121">Carboxypeptidase</keyword>
<dbReference type="GO" id="GO:0004185">
    <property type="term" value="F:serine-type carboxypeptidase activity"/>
    <property type="evidence" value="ECO:0007669"/>
    <property type="project" value="InterPro"/>
</dbReference>
<keyword evidence="4" id="KW-1185">Reference proteome</keyword>
<dbReference type="SUPFAM" id="SSF53474">
    <property type="entry name" value="alpha/beta-Hydrolases"/>
    <property type="match status" value="1"/>
</dbReference>
<dbReference type="Gene3D" id="3.40.50.12670">
    <property type="match status" value="1"/>
</dbReference>
<dbReference type="FunFam" id="3.40.50.1820:FF:000072">
    <property type="entry name" value="Serine carboxypeptidase-like 19"/>
    <property type="match status" value="1"/>
</dbReference>
<comment type="similarity">
    <text evidence="1">Belongs to the peptidase S10 family.</text>
</comment>
<dbReference type="GO" id="GO:0019748">
    <property type="term" value="P:secondary metabolic process"/>
    <property type="evidence" value="ECO:0007669"/>
    <property type="project" value="TreeGrafter"/>
</dbReference>
<proteinExistence type="inferred from homology"/>
<feature type="chain" id="PRO_5015111801" evidence="2">
    <location>
        <begin position="27"/>
        <end position="477"/>
    </location>
</feature>
<dbReference type="PANTHER" id="PTHR11802">
    <property type="entry name" value="SERINE PROTEASE FAMILY S10 SERINE CARBOXYPEPTIDASE"/>
    <property type="match status" value="1"/>
</dbReference>
<dbReference type="Proteomes" id="UP000238479">
    <property type="component" value="Chromosome 4"/>
</dbReference>
<evidence type="ECO:0000256" key="2">
    <source>
        <dbReference type="SAM" id="SignalP"/>
    </source>
</evidence>
<accession>A0A2P6QSA8</accession>
<dbReference type="Gramene" id="PRQ37047">
    <property type="protein sequence ID" value="PRQ37047"/>
    <property type="gene ID" value="RchiOBHm_Chr4g0398291"/>
</dbReference>
<keyword evidence="2" id="KW-0732">Signal</keyword>
<dbReference type="InterPro" id="IPR001563">
    <property type="entry name" value="Peptidase_S10"/>
</dbReference>
<keyword evidence="3" id="KW-0645">Protease</keyword>
<dbReference type="OMA" id="KMWIAND"/>
<dbReference type="GO" id="GO:0016747">
    <property type="term" value="F:acyltransferase activity, transferring groups other than amino-acyl groups"/>
    <property type="evidence" value="ECO:0007669"/>
    <property type="project" value="TreeGrafter"/>
</dbReference>
<comment type="caution">
    <text evidence="3">The sequence shown here is derived from an EMBL/GenBank/DDBJ whole genome shotgun (WGS) entry which is preliminary data.</text>
</comment>
<evidence type="ECO:0000256" key="1">
    <source>
        <dbReference type="ARBA" id="ARBA00009431"/>
    </source>
</evidence>
<protein>
    <submittedName>
        <fullName evidence="3">Putative peptidase S10, serine carboxypeptidase, alpha/Beta hydrolase</fullName>
    </submittedName>
</protein>
<dbReference type="Pfam" id="PF00450">
    <property type="entry name" value="Peptidase_S10"/>
    <property type="match status" value="1"/>
</dbReference>
<dbReference type="PANTHER" id="PTHR11802:SF319">
    <property type="entry name" value="CARBOXYPEPTIDASE"/>
    <property type="match status" value="1"/>
</dbReference>
<dbReference type="OrthoDB" id="443318at2759"/>
<dbReference type="PRINTS" id="PR00724">
    <property type="entry name" value="CRBOXYPTASEC"/>
</dbReference>
<keyword evidence="3" id="KW-0378">Hydrolase</keyword>
<evidence type="ECO:0000313" key="3">
    <source>
        <dbReference type="EMBL" id="PRQ37047.1"/>
    </source>
</evidence>
<dbReference type="InterPro" id="IPR029058">
    <property type="entry name" value="AB_hydrolase_fold"/>
</dbReference>
<dbReference type="GO" id="GO:0006508">
    <property type="term" value="P:proteolysis"/>
    <property type="evidence" value="ECO:0007669"/>
    <property type="project" value="InterPro"/>
</dbReference>
<organism evidence="3 4">
    <name type="scientific">Rosa chinensis</name>
    <name type="common">China rose</name>
    <dbReference type="NCBI Taxonomy" id="74649"/>
    <lineage>
        <taxon>Eukaryota</taxon>
        <taxon>Viridiplantae</taxon>
        <taxon>Streptophyta</taxon>
        <taxon>Embryophyta</taxon>
        <taxon>Tracheophyta</taxon>
        <taxon>Spermatophyta</taxon>
        <taxon>Magnoliopsida</taxon>
        <taxon>eudicotyledons</taxon>
        <taxon>Gunneridae</taxon>
        <taxon>Pentapetalae</taxon>
        <taxon>rosids</taxon>
        <taxon>fabids</taxon>
        <taxon>Rosales</taxon>
        <taxon>Rosaceae</taxon>
        <taxon>Rosoideae</taxon>
        <taxon>Rosoideae incertae sedis</taxon>
        <taxon>Rosa</taxon>
    </lineage>
</organism>
<feature type="signal peptide" evidence="2">
    <location>
        <begin position="1"/>
        <end position="26"/>
    </location>
</feature>
<gene>
    <name evidence="3" type="ORF">RchiOBHm_Chr4g0398291</name>
</gene>
<reference evidence="3 4" key="1">
    <citation type="journal article" date="2018" name="Nat. Genet.">
        <title>The Rosa genome provides new insights in the design of modern roses.</title>
        <authorList>
            <person name="Bendahmane M."/>
        </authorList>
    </citation>
    <scope>NUCLEOTIDE SEQUENCE [LARGE SCALE GENOMIC DNA]</scope>
    <source>
        <strain evidence="4">cv. Old Blush</strain>
    </source>
</reference>
<dbReference type="AlphaFoldDB" id="A0A2P6QSA8"/>
<sequence length="477" mass="52985">MLPKMNMFMGLRLLVTLLGLITSASASNITTKIVTTLPGYSGDLPFTLETGYIGVGDNEEVQLFYVFVESERSPAQDPLVLRFGAGPGCSGLHGFFFESGPLSFNSAHYNGSLPTLEDNPYSWTKGLNIIFLDAPVGTGFSYSTTQDGYYVDEYKYAAQGYEFLQKWLEAHPAYVENLLYISGESFSGLIVPMVVQKIVDGNENGSVPLMNIKGYLLQNPVTDSVIDGNAVIPYAHRLTLVSDQLYKAAKTSCNGEYVNVNSSNAACIADIDAIDQLIKDINKNSILEPDCTTSLPRSKKISTARRYLKELSKGLLSSPTNGPALWCREYNYMLLYIWANTKAVRDALGVRMGTKLLWKPCNTTLTGYTHEVNSSLSYHLNLTKRADLRALIYSGDHDMSVPHIGTQAWINILNLTVDEYWRTWSLDGQTKGYTKKLINNFFTLVFATVKGAGHLAAEYQPKEVAILIDRWMAYYPL</sequence>
<evidence type="ECO:0000313" key="4">
    <source>
        <dbReference type="Proteomes" id="UP000238479"/>
    </source>
</evidence>
<dbReference type="Gene3D" id="3.40.50.1820">
    <property type="entry name" value="alpha/beta hydrolase"/>
    <property type="match status" value="1"/>
</dbReference>
<name>A0A2P6QSA8_ROSCH</name>
<dbReference type="EMBL" id="PDCK01000042">
    <property type="protein sequence ID" value="PRQ37047.1"/>
    <property type="molecule type" value="Genomic_DNA"/>
</dbReference>